<sequence>MLLLDAFFAYASDPPSIGTTIEQTSRNIAARTGRTTFRTWRSLDICGYFIANQVLSDIDNHEVLVADITRLNFNVLYEIGYAIGKGKPIFAVKNSSLAVEDISLLELGIFDTIGYLEYKNSDELTAALLTQHDVSAIDVPVGRNSRQPIYSIQPKFKTEFVTRIESRINKTKLAQRKFDPIEQARLAAFDAIQQVSESYGVLVPLLASEVQGARLHNLRASFVAGLAEGMGRVRLLLQHGNSPVPIDYRDLATTCYAVSDADAAIAAFAADVTEQLTSQSDIIVSRPEKFLQTVDLGSSTAENELRDLASYYLETSPYQRVARGEARIVVGRKGSGKSAIFLRARDKVRRNKSFVVLGLKPEGYQLRKFRDSVVDLLNKGSQEHLVMAFWEYVIYLEVCAKIIESDKERHLRDPDLYEIYNEIVALYGNDAYISEGDFSDRLEKLASSVAARYADRFGGNAQQSLSAGQVTDLVYHHDLAKLREVLRRYLISKGELWIFLDNIDKGWPSHGIESTDMLILRTLLEATRKIEREFDRHDLVAHTIIFLRNDVYELLLEDTPDRGKETRVAVDWSDVDLLKELIRLRLARGGIDEEALFEDVWRLFCTPFISGEESAQYLIDRCLMRPRALIDLLNHCRSVAINLKHDRVEEDDVKKG</sequence>
<accession>A0AAW9D1Z9</accession>
<evidence type="ECO:0000313" key="2">
    <source>
        <dbReference type="Proteomes" id="UP001272137"/>
    </source>
</evidence>
<evidence type="ECO:0008006" key="3">
    <source>
        <dbReference type="Google" id="ProtNLM"/>
    </source>
</evidence>
<dbReference type="AlphaFoldDB" id="A0AAW9D1Z9"/>
<dbReference type="InterPro" id="IPR027417">
    <property type="entry name" value="P-loop_NTPase"/>
</dbReference>
<proteinExistence type="predicted"/>
<dbReference type="RefSeq" id="WP_318826190.1">
    <property type="nucleotide sequence ID" value="NZ_QXCT01000002.1"/>
</dbReference>
<protein>
    <recommendedName>
        <fullName evidence="3">ATP-binding protein</fullName>
    </recommendedName>
</protein>
<gene>
    <name evidence="1" type="ORF">C7S16_1390</name>
</gene>
<evidence type="ECO:0000313" key="1">
    <source>
        <dbReference type="EMBL" id="MDW9256557.1"/>
    </source>
</evidence>
<dbReference type="SUPFAM" id="SSF52540">
    <property type="entry name" value="P-loop containing nucleoside triphosphate hydrolases"/>
    <property type="match status" value="1"/>
</dbReference>
<name>A0AAW9D1Z9_BURTH</name>
<dbReference type="Proteomes" id="UP001272137">
    <property type="component" value="Unassembled WGS sequence"/>
</dbReference>
<comment type="caution">
    <text evidence="1">The sequence shown here is derived from an EMBL/GenBank/DDBJ whole genome shotgun (WGS) entry which is preliminary data.</text>
</comment>
<dbReference type="EMBL" id="QXCT01000002">
    <property type="protein sequence ID" value="MDW9256557.1"/>
    <property type="molecule type" value="Genomic_DNA"/>
</dbReference>
<organism evidence="1 2">
    <name type="scientific">Burkholderia thailandensis</name>
    <dbReference type="NCBI Taxonomy" id="57975"/>
    <lineage>
        <taxon>Bacteria</taxon>
        <taxon>Pseudomonadati</taxon>
        <taxon>Pseudomonadota</taxon>
        <taxon>Betaproteobacteria</taxon>
        <taxon>Burkholderiales</taxon>
        <taxon>Burkholderiaceae</taxon>
        <taxon>Burkholderia</taxon>
        <taxon>pseudomallei group</taxon>
    </lineage>
</organism>
<dbReference type="Gene3D" id="3.40.50.450">
    <property type="match status" value="1"/>
</dbReference>
<reference evidence="1" key="1">
    <citation type="submission" date="2018-08" db="EMBL/GenBank/DDBJ databases">
        <title>Identification of Burkholderia cepacia strains that express a Burkholderia pseudomallei-like capsular polysaccharide.</title>
        <authorList>
            <person name="Burtnick M.N."/>
            <person name="Vongsouvath M."/>
            <person name="Newton P."/>
            <person name="Wuthiekanun V."/>
            <person name="Limmathurotsakul D."/>
            <person name="Brett P.J."/>
            <person name="Chantratita N."/>
            <person name="Dance D.A."/>
        </authorList>
    </citation>
    <scope>NUCLEOTIDE SEQUENCE</scope>
    <source>
        <strain evidence="1">SBXCC001</strain>
    </source>
</reference>
<dbReference type="NCBIfam" id="NF047389">
    <property type="entry name" value="ATPase_Sll1717"/>
    <property type="match status" value="1"/>
</dbReference>
<dbReference type="InterPro" id="IPR059206">
    <property type="entry name" value="Sll1717-like"/>
</dbReference>